<sequence>MEFEYELTEKDYINFNIFHFGNSKAVKRSLLVQRIIGPLFFIVFGYLYYQIETVSLPLLILVIIALSAVWIILYPMRFKGYITRNTKRMIEEGNNALILGKHHVTMNKNGFTDKTSRSQTSLQWKNAVSFQEDKDNLYLYHSPSYAYIIPKDKVGNVEEVKKFIQTNLPASI</sequence>
<protein>
    <submittedName>
        <fullName evidence="3">YcxB family protein</fullName>
    </submittedName>
</protein>
<gene>
    <name evidence="3" type="ORF">AB4Y30_03100</name>
</gene>
<dbReference type="Pfam" id="PF14317">
    <property type="entry name" value="YcxB"/>
    <property type="match status" value="1"/>
</dbReference>
<evidence type="ECO:0000259" key="2">
    <source>
        <dbReference type="Pfam" id="PF14317"/>
    </source>
</evidence>
<name>A0AB39HS27_9BACI</name>
<evidence type="ECO:0000313" key="3">
    <source>
        <dbReference type="EMBL" id="XDK33360.1"/>
    </source>
</evidence>
<feature type="transmembrane region" description="Helical" evidence="1">
    <location>
        <begin position="31"/>
        <end position="49"/>
    </location>
</feature>
<proteinExistence type="predicted"/>
<dbReference type="EMBL" id="CP162599">
    <property type="protein sequence ID" value="XDK33360.1"/>
    <property type="molecule type" value="Genomic_DNA"/>
</dbReference>
<feature type="domain" description="YcxB-like C-terminal" evidence="2">
    <location>
        <begin position="108"/>
        <end position="164"/>
    </location>
</feature>
<reference evidence="3" key="1">
    <citation type="submission" date="2024-07" db="EMBL/GenBank/DDBJ databases">
        <title>Halotolerant mesophilic bacterium Ornithinibacillus sp. 4-3, sp. nov., isolated from soil.</title>
        <authorList>
            <person name="Sidarenka A.V."/>
            <person name="Guliayeva D.E."/>
            <person name="Leanovich S.I."/>
            <person name="Hileuskaya K.S."/>
            <person name="Akhremchuk A.E."/>
            <person name="Sikolenko M.A."/>
            <person name="Valentovich L.N."/>
        </authorList>
    </citation>
    <scope>NUCLEOTIDE SEQUENCE</scope>
    <source>
        <strain evidence="3">4-3</strain>
    </source>
</reference>
<keyword evidence="1" id="KW-1133">Transmembrane helix</keyword>
<accession>A0AB39HS27</accession>
<evidence type="ECO:0000256" key="1">
    <source>
        <dbReference type="SAM" id="Phobius"/>
    </source>
</evidence>
<dbReference type="InterPro" id="IPR025588">
    <property type="entry name" value="YcxB-like_C"/>
</dbReference>
<keyword evidence="1" id="KW-0472">Membrane</keyword>
<dbReference type="AlphaFoldDB" id="A0AB39HS27"/>
<feature type="transmembrane region" description="Helical" evidence="1">
    <location>
        <begin position="55"/>
        <end position="74"/>
    </location>
</feature>
<keyword evidence="1" id="KW-0812">Transmembrane</keyword>
<dbReference type="RefSeq" id="WP_368654042.1">
    <property type="nucleotide sequence ID" value="NZ_CP162599.1"/>
</dbReference>
<organism evidence="3">
    <name type="scientific">Ornithinibacillus sp. 4-3</name>
    <dbReference type="NCBI Taxonomy" id="3231488"/>
    <lineage>
        <taxon>Bacteria</taxon>
        <taxon>Bacillati</taxon>
        <taxon>Bacillota</taxon>
        <taxon>Bacilli</taxon>
        <taxon>Bacillales</taxon>
        <taxon>Bacillaceae</taxon>
        <taxon>Ornithinibacillus</taxon>
    </lineage>
</organism>